<sequence length="692" mass="77385">MVRTACMVALKEFWYFSRMKGGGLPYGFNAWLAMFPLYYQGIEKRQSIPSSLLISSEETGTLSHQTCMRSEQKNKKDPFKPKDRTVNGKSQCFFCKKSGPIARNCSQNPESEQYKDLLKDATTRATPKGNISINLAVPDPLEENLDHSETYVLNLNPARLIKEAGKCGKVTATSLIDTGAVVTIRLVNGRTLYVQSTADSVVTHRGKTIKGNAIVVPMFGFELLVIIYHDEIAACNNRFCSGRRMRRKPIGLIRSPRNTSICGPANFSNYFPQDGRFVHRATVSFLVGNKPVYWSFNRKQGETSAKLFRLWSVLPMSHPRFCINRTPAYYAGKKNPFAWGEDEAKSFNGLKQAFTSAPVLAHPSYDFPDVCGNSSDVSLALGAKLSLNDAVLKRLLSVRQNNKLKRVRTMCSEVFHGELKPLWLRSGIPIKEDDKCINLIEKLCKDFQKVKKLPADRTSEKSKAYINNFTVKPNQFCDLSPKAVKKIMMCSRNDYWKEDYDFLKGQRHFPQLAAQTQGSASAVLSDESEDNDKSEVEFDLTSDDEFDPESSRSTPRPKSATLEIPTKTLSKDTGLSADATNLSIRSHTIMQAASVNCVVGDINKITLSKSSCHRQRNESRLNKSDVIKSDFILEKVPMLTHVIIHKISYGYFTGLSSERVVVMISGQPIIEKPKLLGIPVVPRSTGVSPFSS</sequence>
<dbReference type="OrthoDB" id="6376573at2759"/>
<dbReference type="Proteomes" id="UP000076858">
    <property type="component" value="Unassembled WGS sequence"/>
</dbReference>
<name>A0A164PA87_9CRUS</name>
<accession>A0A164PA87</accession>
<evidence type="ECO:0000313" key="3">
    <source>
        <dbReference type="Proteomes" id="UP000076858"/>
    </source>
</evidence>
<dbReference type="InterPro" id="IPR043128">
    <property type="entry name" value="Rev_trsase/Diguanyl_cyclase"/>
</dbReference>
<gene>
    <name evidence="2" type="ORF">APZ42_029825</name>
</gene>
<reference evidence="2 3" key="1">
    <citation type="submission" date="2016-03" db="EMBL/GenBank/DDBJ databases">
        <title>EvidentialGene: Evidence-directed Construction of Genes on Genomes.</title>
        <authorList>
            <person name="Gilbert D.G."/>
            <person name="Choi J.-H."/>
            <person name="Mockaitis K."/>
            <person name="Colbourne J."/>
            <person name="Pfrender M."/>
        </authorList>
    </citation>
    <scope>NUCLEOTIDE SEQUENCE [LARGE SCALE GENOMIC DNA]</scope>
    <source>
        <strain evidence="2 3">Xinb3</strain>
        <tissue evidence="2">Complete organism</tissue>
    </source>
</reference>
<dbReference type="AlphaFoldDB" id="A0A164PA87"/>
<proteinExistence type="predicted"/>
<feature type="region of interest" description="Disordered" evidence="1">
    <location>
        <begin position="518"/>
        <end position="567"/>
    </location>
</feature>
<protein>
    <submittedName>
        <fullName evidence="2">Uncharacterized protein</fullName>
    </submittedName>
</protein>
<feature type="compositionally biased region" description="Acidic residues" evidence="1">
    <location>
        <begin position="537"/>
        <end position="548"/>
    </location>
</feature>
<feature type="region of interest" description="Disordered" evidence="1">
    <location>
        <begin position="63"/>
        <end position="84"/>
    </location>
</feature>
<dbReference type="EMBL" id="LRGB01002649">
    <property type="protein sequence ID" value="KZS06650.1"/>
    <property type="molecule type" value="Genomic_DNA"/>
</dbReference>
<feature type="compositionally biased region" description="Basic and acidic residues" evidence="1">
    <location>
        <begin position="70"/>
        <end position="84"/>
    </location>
</feature>
<evidence type="ECO:0000313" key="2">
    <source>
        <dbReference type="EMBL" id="KZS06650.1"/>
    </source>
</evidence>
<keyword evidence="3" id="KW-1185">Reference proteome</keyword>
<comment type="caution">
    <text evidence="2">The sequence shown here is derived from an EMBL/GenBank/DDBJ whole genome shotgun (WGS) entry which is preliminary data.</text>
</comment>
<organism evidence="2 3">
    <name type="scientific">Daphnia magna</name>
    <dbReference type="NCBI Taxonomy" id="35525"/>
    <lineage>
        <taxon>Eukaryota</taxon>
        <taxon>Metazoa</taxon>
        <taxon>Ecdysozoa</taxon>
        <taxon>Arthropoda</taxon>
        <taxon>Crustacea</taxon>
        <taxon>Branchiopoda</taxon>
        <taxon>Diplostraca</taxon>
        <taxon>Cladocera</taxon>
        <taxon>Anomopoda</taxon>
        <taxon>Daphniidae</taxon>
        <taxon>Daphnia</taxon>
    </lineage>
</organism>
<evidence type="ECO:0000256" key="1">
    <source>
        <dbReference type="SAM" id="MobiDB-lite"/>
    </source>
</evidence>
<dbReference type="Gene3D" id="3.30.70.270">
    <property type="match status" value="1"/>
</dbReference>